<accession>A0A2M9BXE0</accession>
<reference evidence="2 3" key="1">
    <citation type="submission" date="2017-11" db="EMBL/GenBank/DDBJ databases">
        <title>Genomic Encyclopedia of Archaeal and Bacterial Type Strains, Phase II (KMG-II): From Individual Species to Whole Genera.</title>
        <authorList>
            <person name="Goeker M."/>
        </authorList>
    </citation>
    <scope>NUCLEOTIDE SEQUENCE [LARGE SCALE GENOMIC DNA]</scope>
    <source>
        <strain evidence="2 3">DSM 27617</strain>
    </source>
</reference>
<organism evidence="2 3">
    <name type="scientific">Chryseobacterium geocarposphaerae</name>
    <dbReference type="NCBI Taxonomy" id="1416776"/>
    <lineage>
        <taxon>Bacteria</taxon>
        <taxon>Pseudomonadati</taxon>
        <taxon>Bacteroidota</taxon>
        <taxon>Flavobacteriia</taxon>
        <taxon>Flavobacteriales</taxon>
        <taxon>Weeksellaceae</taxon>
        <taxon>Chryseobacterium group</taxon>
        <taxon>Chryseobacterium</taxon>
    </lineage>
</organism>
<dbReference type="RefSeq" id="WP_157798812.1">
    <property type="nucleotide sequence ID" value="NZ_PGFD01000003.1"/>
</dbReference>
<dbReference type="EMBL" id="PGFD01000003">
    <property type="protein sequence ID" value="PJJ62752.1"/>
    <property type="molecule type" value="Genomic_DNA"/>
</dbReference>
<evidence type="ECO:0000313" key="2">
    <source>
        <dbReference type="EMBL" id="PJJ62752.1"/>
    </source>
</evidence>
<dbReference type="InterPro" id="IPR001466">
    <property type="entry name" value="Beta-lactam-related"/>
</dbReference>
<dbReference type="AlphaFoldDB" id="A0A2M9BXE0"/>
<dbReference type="SUPFAM" id="SSF56601">
    <property type="entry name" value="beta-lactamase/transpeptidase-like"/>
    <property type="match status" value="1"/>
</dbReference>
<sequence>MKTKILFIVFLLSIQQIFSQQIAGSWEGDLDIEGNKLPFIVHIEKDKNSYKALLDSPAQGAEGIPAEKVSFSNNELFIEITSANASYKGKLENNTISGNFIQNGKSFPLVLKPFDKKNNKDENLEILKLSANIQESLNKIDDFISYLEKNNAEAGEISIFKGGKEIYKRNFGETAFSQEDKVTFQIGSITKSMTAMMLFKLIEKKQLDLNDKLSKFYSKIPNAEKITISQLLHHSSGLGDYVTGKNTMKWLTDKVSEEQIMNHIIEQGSLFEPGTKVQYSNSGYYLLTKILEKVSKKSYADNLKETFVQPLQLKNFYTVSQKPTNVFSSYSYANAWEPVKDFDFNNVVGVGDIATTPTNLNIIINALFAGKIISKESLSAMMPKEDRFGMGLALTSFYSKMFVGHSGGTYGTNSLMIYNGEDDISISYSLNADRIGANNFTIDILSILYNKEFSLPNFSTTKISETELEKYVGDYSSKDIPLGIKIFIKNGGLFGQGTGQPEFPLEYVEKDQFKFDNAGLKMTFFPEKTEMQLEQGGGKFLFNKK</sequence>
<dbReference type="Gene3D" id="3.40.710.10">
    <property type="entry name" value="DD-peptidase/beta-lactamase superfamily"/>
    <property type="match status" value="1"/>
</dbReference>
<comment type="caution">
    <text evidence="2">The sequence shown here is derived from an EMBL/GenBank/DDBJ whole genome shotgun (WGS) entry which is preliminary data.</text>
</comment>
<feature type="domain" description="Beta-lactamase-related" evidence="1">
    <location>
        <begin position="154"/>
        <end position="433"/>
    </location>
</feature>
<dbReference type="InterPro" id="IPR012338">
    <property type="entry name" value="Beta-lactam/transpept-like"/>
</dbReference>
<evidence type="ECO:0000259" key="1">
    <source>
        <dbReference type="Pfam" id="PF00144"/>
    </source>
</evidence>
<dbReference type="PANTHER" id="PTHR46825">
    <property type="entry name" value="D-ALANYL-D-ALANINE-CARBOXYPEPTIDASE/ENDOPEPTIDASE AMPH"/>
    <property type="match status" value="1"/>
</dbReference>
<dbReference type="OrthoDB" id="9793489at2"/>
<name>A0A2M9BXE0_9FLAO</name>
<dbReference type="Proteomes" id="UP000228740">
    <property type="component" value="Unassembled WGS sequence"/>
</dbReference>
<dbReference type="InterPro" id="IPR050491">
    <property type="entry name" value="AmpC-like"/>
</dbReference>
<dbReference type="Pfam" id="PF00144">
    <property type="entry name" value="Beta-lactamase"/>
    <property type="match status" value="1"/>
</dbReference>
<protein>
    <submittedName>
        <fullName evidence="2">CubicO group peptidase (Beta-lactamase class C family)</fullName>
    </submittedName>
</protein>
<proteinExistence type="predicted"/>
<dbReference type="PANTHER" id="PTHR46825:SF9">
    <property type="entry name" value="BETA-LACTAMASE-RELATED DOMAIN-CONTAINING PROTEIN"/>
    <property type="match status" value="1"/>
</dbReference>
<gene>
    <name evidence="2" type="ORF">CLV73_3251</name>
</gene>
<evidence type="ECO:0000313" key="3">
    <source>
        <dbReference type="Proteomes" id="UP000228740"/>
    </source>
</evidence>
<keyword evidence="3" id="KW-1185">Reference proteome</keyword>